<dbReference type="Proteomes" id="UP000192333">
    <property type="component" value="Chromosome I"/>
</dbReference>
<evidence type="ECO:0000313" key="2">
    <source>
        <dbReference type="Proteomes" id="UP000192333"/>
    </source>
</evidence>
<keyword evidence="2" id="KW-1185">Reference proteome</keyword>
<dbReference type="OrthoDB" id="680899at2"/>
<dbReference type="AlphaFoldDB" id="A0A1W2H9H1"/>
<dbReference type="RefSeq" id="WP_084122244.1">
    <property type="nucleotide sequence ID" value="NZ_LT838813.1"/>
</dbReference>
<reference evidence="2" key="1">
    <citation type="submission" date="2017-04" db="EMBL/GenBank/DDBJ databases">
        <authorList>
            <person name="Varghese N."/>
            <person name="Submissions S."/>
        </authorList>
    </citation>
    <scope>NUCLEOTIDE SEQUENCE [LARGE SCALE GENOMIC DNA]</scope>
    <source>
        <strain evidence="2">DSM 16537</strain>
    </source>
</reference>
<dbReference type="STRING" id="758820.SAMN00777080_4085"/>
<dbReference type="EMBL" id="LT838813">
    <property type="protein sequence ID" value="SMD45434.1"/>
    <property type="molecule type" value="Genomic_DNA"/>
</dbReference>
<name>A0A1W2H9H1_9BACT</name>
<gene>
    <name evidence="1" type="ORF">SAMN00777080_4085</name>
</gene>
<accession>A0A1W2H9H1</accession>
<organism evidence="1 2">
    <name type="scientific">Aquiflexum balticum DSM 16537</name>
    <dbReference type="NCBI Taxonomy" id="758820"/>
    <lineage>
        <taxon>Bacteria</taxon>
        <taxon>Pseudomonadati</taxon>
        <taxon>Bacteroidota</taxon>
        <taxon>Cytophagia</taxon>
        <taxon>Cytophagales</taxon>
        <taxon>Cyclobacteriaceae</taxon>
        <taxon>Aquiflexum</taxon>
    </lineage>
</organism>
<proteinExistence type="predicted"/>
<protein>
    <submittedName>
        <fullName evidence="1">Uncharacterized protein</fullName>
    </submittedName>
</protein>
<sequence length="109" mass="12733">MIKARSDFNEFKESNPSIKDHQELELIKGEFSAEDARDILLQLFTDKINYHQARNLSSLERFGKLNDISVRRLPELKFQIQKINDLFQNADLSRATIKIQATVNIEIKE</sequence>
<evidence type="ECO:0000313" key="1">
    <source>
        <dbReference type="EMBL" id="SMD45434.1"/>
    </source>
</evidence>